<evidence type="ECO:0000256" key="1">
    <source>
        <dbReference type="SAM" id="MobiDB-lite"/>
    </source>
</evidence>
<feature type="compositionally biased region" description="Pro residues" evidence="1">
    <location>
        <begin position="19"/>
        <end position="41"/>
    </location>
</feature>
<feature type="transmembrane region" description="Helical" evidence="2">
    <location>
        <begin position="662"/>
        <end position="681"/>
    </location>
</feature>
<keyword evidence="2" id="KW-0472">Membrane</keyword>
<feature type="region of interest" description="Disordered" evidence="1">
    <location>
        <begin position="128"/>
        <end position="215"/>
    </location>
</feature>
<keyword evidence="2" id="KW-1133">Transmembrane helix</keyword>
<keyword evidence="2" id="KW-0812">Transmembrane</keyword>
<organism evidence="3 4">
    <name type="scientific">Ridgeia piscesae</name>
    <name type="common">Tubeworm</name>
    <dbReference type="NCBI Taxonomy" id="27915"/>
    <lineage>
        <taxon>Eukaryota</taxon>
        <taxon>Metazoa</taxon>
        <taxon>Spiralia</taxon>
        <taxon>Lophotrochozoa</taxon>
        <taxon>Annelida</taxon>
        <taxon>Polychaeta</taxon>
        <taxon>Sedentaria</taxon>
        <taxon>Canalipalpata</taxon>
        <taxon>Sabellida</taxon>
        <taxon>Siboglinidae</taxon>
        <taxon>Ridgeia</taxon>
    </lineage>
</organism>
<evidence type="ECO:0000313" key="3">
    <source>
        <dbReference type="EMBL" id="KAK2190927.1"/>
    </source>
</evidence>
<dbReference type="InterPro" id="IPR036259">
    <property type="entry name" value="MFS_trans_sf"/>
</dbReference>
<feature type="transmembrane region" description="Helical" evidence="2">
    <location>
        <begin position="635"/>
        <end position="656"/>
    </location>
</feature>
<sequence>MASPFRTTYEGGAPAYPAGAPPSYPAGAPPSYPAGAPPSYPPAHSSVYIAGPPPAQSRAYPLDPPPAYPSAPGQSQMYVMTPIESISTAASSARNVSCNAKKTSSVFRCRRRPARECQIRTRTVSCTATLPRKGKSKAQPRSPQRGAHRRSPVDRSWICLDGANSDSNSDGGSTEDCLPSQPRRLTHVHLNIRKAPRPPRKSSRPSGSAGSRSFVCKTIPADDDDASCSSGPTCSDDDQWSNCDDNQTNNNNLSTVPALCNQPEGPNCIDHTSCYHCAVTTLVPKKSSQPMCKKILATSQRAPWLENSNNSNNNRYRPKLRNSELYLEEEARRIGAKLAMDAMPGTSTSRDLTSNLGREWDSGERGVSRPKRRLIIPRTSNDYGILNPIQWLSRYQTANGSNADMHHSNSEESGYAMNNGVTVNGSNGDYDDSASFDQLTYASKPGRARRISSRDANMDSMLRLAGANPDEVYVDEDKLLQTGIAMQISVFVTAVCYSLHLGCLTMASAESRVVMLGKVALANGLGMKVGGIFADSLIGRFGLLHLLMAQFCTSLAVYVFQGAFPQMAVSYFHMSKDQLGVCLTYVALVTLILVPNMLHIWVLMFPLSVAVTLLNLILTSALSTCGPPNSIGSTLGLNMMVVLLSKAMAPILISAVTSDSNFVDVAVLGLACSGVTCLLLFHENNMRQSF</sequence>
<dbReference type="AlphaFoldDB" id="A0AAD9PA57"/>
<dbReference type="EMBL" id="JAODUO010000064">
    <property type="protein sequence ID" value="KAK2190927.1"/>
    <property type="molecule type" value="Genomic_DNA"/>
</dbReference>
<feature type="transmembrane region" description="Helical" evidence="2">
    <location>
        <begin position="576"/>
        <end position="594"/>
    </location>
</feature>
<name>A0AAD9PA57_RIDPI</name>
<feature type="region of interest" description="Disordered" evidence="1">
    <location>
        <begin position="343"/>
        <end position="365"/>
    </location>
</feature>
<feature type="compositionally biased region" description="Basic residues" evidence="1">
    <location>
        <begin position="184"/>
        <end position="203"/>
    </location>
</feature>
<evidence type="ECO:0000256" key="2">
    <source>
        <dbReference type="SAM" id="Phobius"/>
    </source>
</evidence>
<proteinExistence type="predicted"/>
<feature type="transmembrane region" description="Helical" evidence="2">
    <location>
        <begin position="544"/>
        <end position="564"/>
    </location>
</feature>
<keyword evidence="4" id="KW-1185">Reference proteome</keyword>
<feature type="transmembrane region" description="Helical" evidence="2">
    <location>
        <begin position="600"/>
        <end position="623"/>
    </location>
</feature>
<accession>A0AAD9PA57</accession>
<feature type="compositionally biased region" description="Low complexity" evidence="1">
    <location>
        <begin position="204"/>
        <end position="213"/>
    </location>
</feature>
<dbReference type="Proteomes" id="UP001209878">
    <property type="component" value="Unassembled WGS sequence"/>
</dbReference>
<reference evidence="3" key="1">
    <citation type="journal article" date="2023" name="Mol. Biol. Evol.">
        <title>Third-Generation Sequencing Reveals the Adaptive Role of the Epigenome in Three Deep-Sea Polychaetes.</title>
        <authorList>
            <person name="Perez M."/>
            <person name="Aroh O."/>
            <person name="Sun Y."/>
            <person name="Lan Y."/>
            <person name="Juniper S.K."/>
            <person name="Young C.R."/>
            <person name="Angers B."/>
            <person name="Qian P.Y."/>
        </authorList>
    </citation>
    <scope>NUCLEOTIDE SEQUENCE</scope>
    <source>
        <strain evidence="3">R07B-5</strain>
    </source>
</reference>
<comment type="caution">
    <text evidence="3">The sequence shown here is derived from an EMBL/GenBank/DDBJ whole genome shotgun (WGS) entry which is preliminary data.</text>
</comment>
<feature type="region of interest" description="Disordered" evidence="1">
    <location>
        <begin position="401"/>
        <end position="421"/>
    </location>
</feature>
<protein>
    <submittedName>
        <fullName evidence="3">Uncharacterized protein</fullName>
    </submittedName>
</protein>
<feature type="region of interest" description="Disordered" evidence="1">
    <location>
        <begin position="1"/>
        <end position="73"/>
    </location>
</feature>
<gene>
    <name evidence="3" type="ORF">NP493_64g00009</name>
</gene>
<dbReference type="SUPFAM" id="SSF103473">
    <property type="entry name" value="MFS general substrate transporter"/>
    <property type="match status" value="1"/>
</dbReference>
<feature type="compositionally biased region" description="Polar residues" evidence="1">
    <location>
        <begin position="345"/>
        <end position="356"/>
    </location>
</feature>
<evidence type="ECO:0000313" key="4">
    <source>
        <dbReference type="Proteomes" id="UP001209878"/>
    </source>
</evidence>